<dbReference type="EMBL" id="JAENHL010000008">
    <property type="protein sequence ID" value="MBK1869252.1"/>
    <property type="molecule type" value="Genomic_DNA"/>
</dbReference>
<sequence length="295" mass="31776">MTLKQLRYAVAAADARNVTAAAETLHVSQPSISVAIAQIEAHYGRKLFVRRKGEGVELTSFGASFVRQARYVLDQAVGLSRLGSTAEAVSGAAMLGCFTDLAPYYVPRLLGEFRKAMPAITVDFRDAGFDELASQLGKGSIDLALTYDLGLGPDIKRETLIELRPYAMLPANHALARRASVALADLAKFPLILTDQALSWQHIVALFNAEGIEVDVAARASSFELQRGMVANGLGVAVAYTRPKADQSYDGRKLTALPISDTLPAQRILLAWAKAPELTPAASALRDFIKSRFAD</sequence>
<proteinExistence type="predicted"/>
<protein>
    <submittedName>
        <fullName evidence="1">LysR family transcriptional regulator</fullName>
    </submittedName>
</protein>
<keyword evidence="2" id="KW-1185">Reference proteome</keyword>
<name>A0ACC5R9I6_9HYPH</name>
<reference evidence="1" key="1">
    <citation type="submission" date="2021-01" db="EMBL/GenBank/DDBJ databases">
        <authorList>
            <person name="Sun Q."/>
        </authorList>
    </citation>
    <scope>NUCLEOTIDE SEQUENCE</scope>
    <source>
        <strain evidence="1">YIM B02566</strain>
    </source>
</reference>
<evidence type="ECO:0000313" key="1">
    <source>
        <dbReference type="EMBL" id="MBK1869252.1"/>
    </source>
</evidence>
<comment type="caution">
    <text evidence="1">The sequence shown here is derived from an EMBL/GenBank/DDBJ whole genome shotgun (WGS) entry which is preliminary data.</text>
</comment>
<organism evidence="1 2">
    <name type="scientific">Taklimakanibacter albus</name>
    <dbReference type="NCBI Taxonomy" id="2800327"/>
    <lineage>
        <taxon>Bacteria</taxon>
        <taxon>Pseudomonadati</taxon>
        <taxon>Pseudomonadota</taxon>
        <taxon>Alphaproteobacteria</taxon>
        <taxon>Hyphomicrobiales</taxon>
        <taxon>Aestuariivirgaceae</taxon>
        <taxon>Taklimakanibacter</taxon>
    </lineage>
</organism>
<dbReference type="Proteomes" id="UP000616151">
    <property type="component" value="Unassembled WGS sequence"/>
</dbReference>
<accession>A0ACC5R9I6</accession>
<evidence type="ECO:0000313" key="2">
    <source>
        <dbReference type="Proteomes" id="UP000616151"/>
    </source>
</evidence>
<gene>
    <name evidence="1" type="ORF">JHL16_23025</name>
</gene>